<gene>
    <name evidence="5" type="ORF">SP90_07930</name>
</gene>
<protein>
    <recommendedName>
        <fullName evidence="4">HTH gntR-type domain-containing protein</fullName>
    </recommendedName>
</protein>
<dbReference type="PANTHER" id="PTHR43537:SF24">
    <property type="entry name" value="GLUCONATE OPERON TRANSCRIPTIONAL REPRESSOR"/>
    <property type="match status" value="1"/>
</dbReference>
<evidence type="ECO:0000256" key="2">
    <source>
        <dbReference type="ARBA" id="ARBA00023125"/>
    </source>
</evidence>
<dbReference type="InterPro" id="IPR036390">
    <property type="entry name" value="WH_DNA-bd_sf"/>
</dbReference>
<dbReference type="SUPFAM" id="SSF46785">
    <property type="entry name" value="Winged helix' DNA-binding domain"/>
    <property type="match status" value="1"/>
</dbReference>
<dbReference type="InterPro" id="IPR000524">
    <property type="entry name" value="Tscrpt_reg_HTH_GntR"/>
</dbReference>
<reference evidence="5 6" key="1">
    <citation type="submission" date="2015-01" db="EMBL/GenBank/DDBJ databases">
        <title>Desulfovibrio sp. JC271 draft genome sequence.</title>
        <authorList>
            <person name="Shivani Y."/>
            <person name="Subhash Y."/>
            <person name="Sasikala C."/>
            <person name="Ramana C.V."/>
        </authorList>
    </citation>
    <scope>NUCLEOTIDE SEQUENCE [LARGE SCALE GENOMIC DNA]</scope>
    <source>
        <strain evidence="5 6">JC271</strain>
    </source>
</reference>
<dbReference type="SMART" id="SM00345">
    <property type="entry name" value="HTH_GNTR"/>
    <property type="match status" value="1"/>
</dbReference>
<dbReference type="SUPFAM" id="SSF48008">
    <property type="entry name" value="GntR ligand-binding domain-like"/>
    <property type="match status" value="1"/>
</dbReference>
<evidence type="ECO:0000259" key="4">
    <source>
        <dbReference type="PROSITE" id="PS50949"/>
    </source>
</evidence>
<dbReference type="InterPro" id="IPR036388">
    <property type="entry name" value="WH-like_DNA-bd_sf"/>
</dbReference>
<dbReference type="PATRIC" id="fig|1560234.3.peg.403"/>
<dbReference type="Gene3D" id="1.10.10.10">
    <property type="entry name" value="Winged helix-like DNA-binding domain superfamily/Winged helix DNA-binding domain"/>
    <property type="match status" value="1"/>
</dbReference>
<dbReference type="STRING" id="1560234.SP90_07930"/>
<feature type="domain" description="HTH gntR-type" evidence="4">
    <location>
        <begin position="4"/>
        <end position="71"/>
    </location>
</feature>
<evidence type="ECO:0000256" key="3">
    <source>
        <dbReference type="ARBA" id="ARBA00023163"/>
    </source>
</evidence>
<name>A0A1B7XDG2_9BACT</name>
<keyword evidence="3" id="KW-0804">Transcription</keyword>
<evidence type="ECO:0000256" key="1">
    <source>
        <dbReference type="ARBA" id="ARBA00023015"/>
    </source>
</evidence>
<dbReference type="Proteomes" id="UP000091979">
    <property type="component" value="Unassembled WGS sequence"/>
</dbReference>
<dbReference type="InterPro" id="IPR011711">
    <property type="entry name" value="GntR_C"/>
</dbReference>
<sequence>MKEFPPCQQVADHLEDLILSGQLLPRERLGETDMAERFCVKRHVIRDAFKILEGKGLLEIKRYKGARVVSLSVKEISDVFDIRINLERFAYNLALTNMREEDFADLERIAHKFLDSVDTASIEELSKLNTEFHNIIYKRADNIPLLEIINDLHIKLYITRFAAWDKRENIIQSGKEHLEFIDALRKKDLDVLNDLAHRHIYNSKTAYEKRVSKITPLALCEKEVGLE</sequence>
<dbReference type="CDD" id="cd07377">
    <property type="entry name" value="WHTH_GntR"/>
    <property type="match status" value="1"/>
</dbReference>
<evidence type="ECO:0000313" key="6">
    <source>
        <dbReference type="Proteomes" id="UP000091979"/>
    </source>
</evidence>
<dbReference type="RefSeq" id="WP_066854330.1">
    <property type="nucleotide sequence ID" value="NZ_JXMS01000011.1"/>
</dbReference>
<dbReference type="InterPro" id="IPR008920">
    <property type="entry name" value="TF_FadR/GntR_C"/>
</dbReference>
<dbReference type="Pfam" id="PF00392">
    <property type="entry name" value="GntR"/>
    <property type="match status" value="1"/>
</dbReference>
<organism evidence="5 6">
    <name type="scientific">Halodesulfovibrio spirochaetisodalis</name>
    <dbReference type="NCBI Taxonomy" id="1560234"/>
    <lineage>
        <taxon>Bacteria</taxon>
        <taxon>Pseudomonadati</taxon>
        <taxon>Thermodesulfobacteriota</taxon>
        <taxon>Desulfovibrionia</taxon>
        <taxon>Desulfovibrionales</taxon>
        <taxon>Desulfovibrionaceae</taxon>
        <taxon>Halodesulfovibrio</taxon>
    </lineage>
</organism>
<proteinExistence type="predicted"/>
<evidence type="ECO:0000313" key="5">
    <source>
        <dbReference type="EMBL" id="OBQ52103.1"/>
    </source>
</evidence>
<dbReference type="GO" id="GO:0003677">
    <property type="term" value="F:DNA binding"/>
    <property type="evidence" value="ECO:0007669"/>
    <property type="project" value="UniProtKB-KW"/>
</dbReference>
<comment type="caution">
    <text evidence="5">The sequence shown here is derived from an EMBL/GenBank/DDBJ whole genome shotgun (WGS) entry which is preliminary data.</text>
</comment>
<dbReference type="OrthoDB" id="5454556at2"/>
<dbReference type="PANTHER" id="PTHR43537">
    <property type="entry name" value="TRANSCRIPTIONAL REGULATOR, GNTR FAMILY"/>
    <property type="match status" value="1"/>
</dbReference>
<keyword evidence="2" id="KW-0238">DNA-binding</keyword>
<keyword evidence="6" id="KW-1185">Reference proteome</keyword>
<dbReference type="PROSITE" id="PS50949">
    <property type="entry name" value="HTH_GNTR"/>
    <property type="match status" value="1"/>
</dbReference>
<keyword evidence="1" id="KW-0805">Transcription regulation</keyword>
<dbReference type="Gene3D" id="1.20.120.530">
    <property type="entry name" value="GntR ligand-binding domain-like"/>
    <property type="match status" value="1"/>
</dbReference>
<dbReference type="Pfam" id="PF07729">
    <property type="entry name" value="FCD"/>
    <property type="match status" value="1"/>
</dbReference>
<dbReference type="EMBL" id="JXMS01000011">
    <property type="protein sequence ID" value="OBQ52103.1"/>
    <property type="molecule type" value="Genomic_DNA"/>
</dbReference>
<dbReference type="AlphaFoldDB" id="A0A1B7XDG2"/>
<dbReference type="SMART" id="SM00895">
    <property type="entry name" value="FCD"/>
    <property type="match status" value="1"/>
</dbReference>
<accession>A0A1B7XDG2</accession>
<dbReference type="GO" id="GO:0003700">
    <property type="term" value="F:DNA-binding transcription factor activity"/>
    <property type="evidence" value="ECO:0007669"/>
    <property type="project" value="InterPro"/>
</dbReference>